<dbReference type="Gene3D" id="2.60.420.10">
    <property type="entry name" value="Maltose phosphorylase, domain 3"/>
    <property type="match status" value="1"/>
</dbReference>
<dbReference type="GO" id="GO:0016757">
    <property type="term" value="F:glycosyltransferase activity"/>
    <property type="evidence" value="ECO:0007669"/>
    <property type="project" value="UniProtKB-KW"/>
</dbReference>
<evidence type="ECO:0000256" key="5">
    <source>
        <dbReference type="PIRSR" id="PIRSR036289-51"/>
    </source>
</evidence>
<feature type="domain" description="Glycoside hydrolase family 65 N-terminal" evidence="8">
    <location>
        <begin position="18"/>
        <end position="246"/>
    </location>
</feature>
<evidence type="ECO:0000259" key="6">
    <source>
        <dbReference type="Pfam" id="PF03632"/>
    </source>
</evidence>
<organism evidence="9 10">
    <name type="scientific">Faecalicatena orotica</name>
    <dbReference type="NCBI Taxonomy" id="1544"/>
    <lineage>
        <taxon>Bacteria</taxon>
        <taxon>Bacillati</taxon>
        <taxon>Bacillota</taxon>
        <taxon>Clostridia</taxon>
        <taxon>Lachnospirales</taxon>
        <taxon>Lachnospiraceae</taxon>
        <taxon>Faecalicatena</taxon>
    </lineage>
</organism>
<dbReference type="GO" id="GO:0004553">
    <property type="term" value="F:hydrolase activity, hydrolyzing O-glycosyl compounds"/>
    <property type="evidence" value="ECO:0007669"/>
    <property type="project" value="TreeGrafter"/>
</dbReference>
<dbReference type="InterPro" id="IPR005194">
    <property type="entry name" value="Glyco_hydro_65_C"/>
</dbReference>
<keyword evidence="2" id="KW-0328">Glycosyltransferase</keyword>
<dbReference type="PANTHER" id="PTHR11051:SF8">
    <property type="entry name" value="PROTEIN-GLUCOSYLGALACTOSYLHYDROXYLYSINE GLUCOSIDASE"/>
    <property type="match status" value="1"/>
</dbReference>
<feature type="domain" description="Glycoside hydrolase family 65 C-terminal" evidence="7">
    <location>
        <begin position="690"/>
        <end position="754"/>
    </location>
</feature>
<dbReference type="OrthoDB" id="9758855at2"/>
<name>A0A2Y9BCE3_9FIRM</name>
<comment type="caution">
    <text evidence="9">The sequence shown here is derived from an EMBL/GenBank/DDBJ whole genome shotgun (WGS) entry which is preliminary data.</text>
</comment>
<evidence type="ECO:0000256" key="2">
    <source>
        <dbReference type="ARBA" id="ARBA00022676"/>
    </source>
</evidence>
<dbReference type="InterPro" id="IPR017045">
    <property type="entry name" value="Malt_Pase/Glycosyl_Hdrlase"/>
</dbReference>
<evidence type="ECO:0000259" key="8">
    <source>
        <dbReference type="Pfam" id="PF03636"/>
    </source>
</evidence>
<gene>
    <name evidence="9" type="ORF">A8806_10282</name>
</gene>
<sequence>MIYYDIEKKEDGIWLAQREYQPRFHLKTESVFAQCNGYFGVRGAGGLPSLNGKRGMFVAGLFNCAYEDEVTELVNCPDVTEFRLILDGEEICPDRIMIKGYERKFNIYTGELVISVRFELKSGTEIEVIERRFASMENRHLFVQSIRISVCRGAGTSGKLISGIDGQQTNSGVSHFQKINCRVYDRKIMQMKGYLTEDTLSILAESSCESGTPVFTLKRRSVEASYDVTVPEGGSWEFEKYVYIHKQEDMAELDRQKEILKDCISKGYASVISAHKEKMSKLWQQAAIRIKGATLEEEASIAFAQYHLIGMMPWGSSSSSIAAKGLTGEGYKGHVFWDTEIFVLPFFLYNFPEAARQLLEFRYKGLDGAREKAAAYGYEGAMYPWEAAVSGKEETPLYAALNIYTGKANKVWSGIKEHHVTADIVYAVWQYYSMTGDDRFMEKFGYEIIFEAASFWVSRAEWDEVRKAYVIRDIIGPDEYTEHIDNNAYSNYMARYCVSLAASLAGKAEKVTPGLYHRLKVGKRRKSWEEFSEKIYLPEPNEQQIIPQDDTFLTKKCLTDIEKYKESEVKQAVLQDYSRDEIVDMQVLKQADTVMLLNLFPQMFSPEVVRKNVLYYESRTIHDSSLSYCAHAQACAAIGAMDLAWKFFEKCMVIDLDGNPNDTTDGIHAASLGGIWTCIVFGFAGVNYEGEVLHLTPRLPEHWEEIHFHIKVRGKDIELTLSNTKVCLKDTGAGRTPPAKESPLKVEVGGEVYELKDSLQVFIIERKEGKSA</sequence>
<dbReference type="Pfam" id="PF03632">
    <property type="entry name" value="Glyco_hydro_65m"/>
    <property type="match status" value="1"/>
</dbReference>
<evidence type="ECO:0000256" key="3">
    <source>
        <dbReference type="ARBA" id="ARBA00022679"/>
    </source>
</evidence>
<dbReference type="Pfam" id="PF03633">
    <property type="entry name" value="Glyco_hydro_65C"/>
    <property type="match status" value="1"/>
</dbReference>
<feature type="binding site" evidence="5">
    <location>
        <begin position="337"/>
        <end position="338"/>
    </location>
    <ligand>
        <name>substrate</name>
    </ligand>
</feature>
<dbReference type="Gene3D" id="2.70.98.40">
    <property type="entry name" value="Glycoside hydrolase, family 65, N-terminal domain"/>
    <property type="match status" value="1"/>
</dbReference>
<evidence type="ECO:0000256" key="4">
    <source>
        <dbReference type="PIRSR" id="PIRSR036289-50"/>
    </source>
</evidence>
<comment type="similarity">
    <text evidence="1">Belongs to the glycosyl hydrolase 65 family.</text>
</comment>
<dbReference type="InterPro" id="IPR008928">
    <property type="entry name" value="6-hairpin_glycosidase_sf"/>
</dbReference>
<feature type="domain" description="Glycoside hydrolase family 65 central catalytic" evidence="6">
    <location>
        <begin position="303"/>
        <end position="677"/>
    </location>
</feature>
<proteinExistence type="inferred from homology"/>
<keyword evidence="9" id="KW-0378">Hydrolase</keyword>
<dbReference type="Gene3D" id="1.50.10.10">
    <property type="match status" value="1"/>
</dbReference>
<dbReference type="RefSeq" id="WP_109729951.1">
    <property type="nucleotide sequence ID" value="NZ_BAAACK010000006.1"/>
</dbReference>
<dbReference type="SUPFAM" id="SSF48208">
    <property type="entry name" value="Six-hairpin glycosidases"/>
    <property type="match status" value="1"/>
</dbReference>
<dbReference type="SUPFAM" id="SSF74650">
    <property type="entry name" value="Galactose mutarotase-like"/>
    <property type="match status" value="1"/>
</dbReference>
<dbReference type="GO" id="GO:0005975">
    <property type="term" value="P:carbohydrate metabolic process"/>
    <property type="evidence" value="ECO:0007669"/>
    <property type="project" value="InterPro"/>
</dbReference>
<reference evidence="9 10" key="1">
    <citation type="submission" date="2018-05" db="EMBL/GenBank/DDBJ databases">
        <title>The Hungate 1000. A catalogue of reference genomes from the rumen microbiome.</title>
        <authorList>
            <person name="Kelly W."/>
        </authorList>
    </citation>
    <scope>NUCLEOTIDE SEQUENCE [LARGE SCALE GENOMIC DNA]</scope>
    <source>
        <strain evidence="9 10">NLAE-zl-C242</strain>
    </source>
</reference>
<dbReference type="InterPro" id="IPR005195">
    <property type="entry name" value="Glyco_hydro_65_M"/>
</dbReference>
<dbReference type="PIRSF" id="PIRSF036289">
    <property type="entry name" value="Glycosyl_hydrolase_malt_phosph"/>
    <property type="match status" value="1"/>
</dbReference>
<dbReference type="InterPro" id="IPR037018">
    <property type="entry name" value="GH65_N"/>
</dbReference>
<dbReference type="GO" id="GO:0030246">
    <property type="term" value="F:carbohydrate binding"/>
    <property type="evidence" value="ECO:0007669"/>
    <property type="project" value="InterPro"/>
</dbReference>
<feature type="active site" description="Proton donor" evidence="4">
    <location>
        <position position="479"/>
    </location>
</feature>
<dbReference type="InterPro" id="IPR012341">
    <property type="entry name" value="6hp_glycosidase-like_sf"/>
</dbReference>
<dbReference type="Proteomes" id="UP000245845">
    <property type="component" value="Unassembled WGS sequence"/>
</dbReference>
<dbReference type="EMBL" id="QGDL01000002">
    <property type="protein sequence ID" value="PWJ31226.1"/>
    <property type="molecule type" value="Genomic_DNA"/>
</dbReference>
<evidence type="ECO:0000313" key="9">
    <source>
        <dbReference type="EMBL" id="PWJ31226.1"/>
    </source>
</evidence>
<keyword evidence="10" id="KW-1185">Reference proteome</keyword>
<dbReference type="InterPro" id="IPR005196">
    <property type="entry name" value="Glyco_hydro_65_N"/>
</dbReference>
<dbReference type="Pfam" id="PF03636">
    <property type="entry name" value="Glyco_hydro_65N"/>
    <property type="match status" value="1"/>
</dbReference>
<dbReference type="PANTHER" id="PTHR11051">
    <property type="entry name" value="GLYCOSYL HYDROLASE-RELATED"/>
    <property type="match status" value="1"/>
</dbReference>
<keyword evidence="3" id="KW-0808">Transferase</keyword>
<dbReference type="AlphaFoldDB" id="A0A2Y9BCE3"/>
<feature type="binding site" evidence="5">
    <location>
        <begin position="589"/>
        <end position="590"/>
    </location>
    <ligand>
        <name>substrate</name>
    </ligand>
</feature>
<evidence type="ECO:0000256" key="1">
    <source>
        <dbReference type="ARBA" id="ARBA00006768"/>
    </source>
</evidence>
<protein>
    <submittedName>
        <fullName evidence="9">Putative glycosyl hydrolase</fullName>
    </submittedName>
</protein>
<accession>A0A2Y9BCE3</accession>
<evidence type="ECO:0000259" key="7">
    <source>
        <dbReference type="Pfam" id="PF03633"/>
    </source>
</evidence>
<evidence type="ECO:0000313" key="10">
    <source>
        <dbReference type="Proteomes" id="UP000245845"/>
    </source>
</evidence>
<dbReference type="InterPro" id="IPR011013">
    <property type="entry name" value="Gal_mutarotase_sf_dom"/>
</dbReference>